<comment type="similarity">
    <text evidence="2 8">Belongs to the glutamate--cysteine ligase type 1 family. Type 1 subfamily.</text>
</comment>
<dbReference type="InterPro" id="IPR007370">
    <property type="entry name" value="Glu_cys_ligase"/>
</dbReference>
<evidence type="ECO:0000256" key="3">
    <source>
        <dbReference type="ARBA" id="ARBA00022598"/>
    </source>
</evidence>
<dbReference type="GO" id="GO:0046872">
    <property type="term" value="F:metal ion binding"/>
    <property type="evidence" value="ECO:0007669"/>
    <property type="project" value="TreeGrafter"/>
</dbReference>
<feature type="domain" description="Glutamate--cysteine ligase" evidence="10">
    <location>
        <begin position="12"/>
        <end position="386"/>
    </location>
</feature>
<keyword evidence="5 8" id="KW-0547">Nucleotide-binding</keyword>
<dbReference type="GO" id="GO:0005524">
    <property type="term" value="F:ATP binding"/>
    <property type="evidence" value="ECO:0007669"/>
    <property type="project" value="UniProtKB-KW"/>
</dbReference>
<dbReference type="EMBL" id="FUKJ01000387">
    <property type="protein sequence ID" value="SJM94994.1"/>
    <property type="molecule type" value="Genomic_DNA"/>
</dbReference>
<dbReference type="SUPFAM" id="SSF55931">
    <property type="entry name" value="Glutamine synthetase/guanido kinase"/>
    <property type="match status" value="1"/>
</dbReference>
<proteinExistence type="inferred from homology"/>
<evidence type="ECO:0000256" key="7">
    <source>
        <dbReference type="ARBA" id="ARBA00048819"/>
    </source>
</evidence>
<comment type="catalytic activity">
    <reaction evidence="7 8 9">
        <text>L-cysteine + L-glutamate + ATP = gamma-L-glutamyl-L-cysteine + ADP + phosphate + H(+)</text>
        <dbReference type="Rhea" id="RHEA:13285"/>
        <dbReference type="ChEBI" id="CHEBI:15378"/>
        <dbReference type="ChEBI" id="CHEBI:29985"/>
        <dbReference type="ChEBI" id="CHEBI:30616"/>
        <dbReference type="ChEBI" id="CHEBI:35235"/>
        <dbReference type="ChEBI" id="CHEBI:43474"/>
        <dbReference type="ChEBI" id="CHEBI:58173"/>
        <dbReference type="ChEBI" id="CHEBI:456216"/>
        <dbReference type="EC" id="6.3.2.2"/>
    </reaction>
</comment>
<dbReference type="EC" id="6.3.2.2" evidence="8"/>
<keyword evidence="6 8" id="KW-0067">ATP-binding</keyword>
<evidence type="ECO:0000256" key="2">
    <source>
        <dbReference type="ARBA" id="ARBA00008772"/>
    </source>
</evidence>
<evidence type="ECO:0000256" key="5">
    <source>
        <dbReference type="ARBA" id="ARBA00022741"/>
    </source>
</evidence>
<dbReference type="InterPro" id="IPR006334">
    <property type="entry name" value="Glut_cys_ligase"/>
</dbReference>
<name>A0A1R4HFI3_9GAMM</name>
<evidence type="ECO:0000313" key="12">
    <source>
        <dbReference type="Proteomes" id="UP000195442"/>
    </source>
</evidence>
<gene>
    <name evidence="8 11" type="primary">gshA</name>
    <name evidence="11" type="ORF">CRENPOLYSF2_4470005</name>
</gene>
<keyword evidence="12" id="KW-1185">Reference proteome</keyword>
<reference evidence="12" key="1">
    <citation type="submission" date="2017-02" db="EMBL/GenBank/DDBJ databases">
        <authorList>
            <person name="Daims H."/>
        </authorList>
    </citation>
    <scope>NUCLEOTIDE SEQUENCE [LARGE SCALE GENOMIC DNA]</scope>
</reference>
<dbReference type="PANTHER" id="PTHR38761">
    <property type="entry name" value="GLUTAMATE--CYSTEINE LIGASE"/>
    <property type="match status" value="1"/>
</dbReference>
<dbReference type="GO" id="GO:0004357">
    <property type="term" value="F:glutamate-cysteine ligase activity"/>
    <property type="evidence" value="ECO:0007669"/>
    <property type="project" value="UniProtKB-UniRule"/>
</dbReference>
<dbReference type="OrthoDB" id="9803907at2"/>
<dbReference type="Gene3D" id="3.30.590.20">
    <property type="match status" value="1"/>
</dbReference>
<accession>A0A1R4HFI3</accession>
<dbReference type="PANTHER" id="PTHR38761:SF1">
    <property type="entry name" value="GLUTAMATE--CYSTEINE LIGASE"/>
    <property type="match status" value="1"/>
</dbReference>
<dbReference type="NCBIfam" id="TIGR01434">
    <property type="entry name" value="glu_cys_ligase"/>
    <property type="match status" value="1"/>
</dbReference>
<evidence type="ECO:0000256" key="8">
    <source>
        <dbReference type="HAMAP-Rule" id="MF_00578"/>
    </source>
</evidence>
<dbReference type="HAMAP" id="MF_00578">
    <property type="entry name" value="Glu_cys_ligase"/>
    <property type="match status" value="1"/>
</dbReference>
<dbReference type="AlphaFoldDB" id="A0A1R4HFI3"/>
<organism evidence="11 12">
    <name type="scientific">Crenothrix polyspora</name>
    <dbReference type="NCBI Taxonomy" id="360316"/>
    <lineage>
        <taxon>Bacteria</taxon>
        <taxon>Pseudomonadati</taxon>
        <taxon>Pseudomonadota</taxon>
        <taxon>Gammaproteobacteria</taxon>
        <taxon>Methylococcales</taxon>
        <taxon>Crenotrichaceae</taxon>
        <taxon>Crenothrix</taxon>
    </lineage>
</organism>
<evidence type="ECO:0000256" key="1">
    <source>
        <dbReference type="ARBA" id="ARBA00005006"/>
    </source>
</evidence>
<dbReference type="Pfam" id="PF04262">
    <property type="entry name" value="Glu_cys_ligase"/>
    <property type="match status" value="1"/>
</dbReference>
<dbReference type="GO" id="GO:0006750">
    <property type="term" value="P:glutathione biosynthetic process"/>
    <property type="evidence" value="ECO:0007669"/>
    <property type="project" value="UniProtKB-UniRule"/>
</dbReference>
<evidence type="ECO:0000256" key="6">
    <source>
        <dbReference type="ARBA" id="ARBA00022840"/>
    </source>
</evidence>
<dbReference type="InterPro" id="IPR014746">
    <property type="entry name" value="Gln_synth/guanido_kin_cat_dom"/>
</dbReference>
<evidence type="ECO:0000313" key="11">
    <source>
        <dbReference type="EMBL" id="SJM94994.1"/>
    </source>
</evidence>
<comment type="pathway">
    <text evidence="1 8 9">Sulfur metabolism; glutathione biosynthesis; glutathione from L-cysteine and L-glutamate: step 1/2.</text>
</comment>
<dbReference type="Proteomes" id="UP000195442">
    <property type="component" value="Unassembled WGS sequence"/>
</dbReference>
<evidence type="ECO:0000259" key="10">
    <source>
        <dbReference type="Pfam" id="PF04262"/>
    </source>
</evidence>
<keyword evidence="4 8" id="KW-0317">Glutathione biosynthesis</keyword>
<dbReference type="GO" id="GO:0005829">
    <property type="term" value="C:cytosol"/>
    <property type="evidence" value="ECO:0007669"/>
    <property type="project" value="TreeGrafter"/>
</dbReference>
<evidence type="ECO:0000256" key="9">
    <source>
        <dbReference type="RuleBase" id="RU004391"/>
    </source>
</evidence>
<evidence type="ECO:0000256" key="4">
    <source>
        <dbReference type="ARBA" id="ARBA00022684"/>
    </source>
</evidence>
<keyword evidence="3 8" id="KW-0436">Ligase</keyword>
<sequence>MTQSNTTVLTRLNQLQGNGKQQLICGGLKGIEKESLRINKAGLIAQTEHPHALGSALTHPTITTDYSEALIELITPPFADVRDTLDALQDIHQFVYDHLDNEILLNTSMPCGIDGDDNIPIARYGSSNIGRMKHIYRHGLWHRYGRTMQAIAGIHFNYSVPEALWPVLQAQEKSTLTLEQFTSDSYFGLVRNFKRVGWIILYLFGASPAICKNFFKSRPSLMAQFEEFDRGTLYHPYATSLRMSDIGYKSKNQGNLKIDYNSLAGYVDSLGKAIATPYPEYEKIGVFVDGEYRQLNSNILQIENEFYSTMRPKQIAQSGEKPTLALKRRGVRYVEMRSLDLDVFQHIGIGEHTARFVEALLLTCLLKDSPPFTEHDHQINNANQLAVANRGRQLGLLLKQGAEQILLQDWAHDIVDSMLPVCTILDQDLAGKPYEAALNYQRQRVGNPDLTPSAQMLAVMQQTRQPFARFGLQKSAEHAQFFKQRILDSETAEKFNQLAEQSLAKQKDIESKDSLSFDDFLKQYFSQK</sequence>
<dbReference type="RefSeq" id="WP_087148014.1">
    <property type="nucleotide sequence ID" value="NZ_FUKJ01000387.1"/>
</dbReference>
<protein>
    <recommendedName>
        <fullName evidence="8">Glutamate--cysteine ligase</fullName>
        <ecNumber evidence="8">6.3.2.2</ecNumber>
    </recommendedName>
    <alternativeName>
        <fullName evidence="8">Gamma-ECS</fullName>
        <shortName evidence="8">GCS</shortName>
    </alternativeName>
    <alternativeName>
        <fullName evidence="8">Gamma-glutamylcysteine synthetase</fullName>
    </alternativeName>
</protein>
<dbReference type="UniPathway" id="UPA00142">
    <property type="reaction ID" value="UER00209"/>
</dbReference>